<evidence type="ECO:0000256" key="3">
    <source>
        <dbReference type="ARBA" id="ARBA00022475"/>
    </source>
</evidence>
<gene>
    <name evidence="9" type="ORF">PhaeoP63_03426</name>
</gene>
<accession>A0AAC9ZC53</accession>
<protein>
    <submittedName>
        <fullName evidence="9">Biopolymer transport protein</fullName>
    </submittedName>
</protein>
<evidence type="ECO:0000256" key="6">
    <source>
        <dbReference type="ARBA" id="ARBA00023136"/>
    </source>
</evidence>
<evidence type="ECO:0000256" key="2">
    <source>
        <dbReference type="ARBA" id="ARBA00005811"/>
    </source>
</evidence>
<evidence type="ECO:0000256" key="1">
    <source>
        <dbReference type="ARBA" id="ARBA00004162"/>
    </source>
</evidence>
<keyword evidence="7" id="KW-0653">Protein transport</keyword>
<evidence type="ECO:0000313" key="9">
    <source>
        <dbReference type="EMBL" id="ATF07467.1"/>
    </source>
</evidence>
<reference evidence="9 10" key="1">
    <citation type="journal article" date="2017" name="Front. Microbiol.">
        <title>Phaeobacter piscinae sp. nov., a species of the Roseobacter group and potential aquaculture probiont.</title>
        <authorList>
            <person name="Sonnenschein E.C."/>
            <person name="Phippen C.B.W."/>
            <person name="Nielsen K.F."/>
            <person name="Mateiu R.V."/>
            <person name="Melchiorsen J."/>
            <person name="Gram L."/>
            <person name="Overmann J."/>
            <person name="Freese H.M."/>
        </authorList>
    </citation>
    <scope>NUCLEOTIDE SEQUENCE [LARGE SCALE GENOMIC DNA]</scope>
    <source>
        <strain evidence="9 10">P63</strain>
    </source>
</reference>
<keyword evidence="4 7" id="KW-0812">Transmembrane</keyword>
<dbReference type="AlphaFoldDB" id="A0AAC9ZC53"/>
<evidence type="ECO:0000256" key="8">
    <source>
        <dbReference type="SAM" id="Phobius"/>
    </source>
</evidence>
<keyword evidence="7" id="KW-0813">Transport</keyword>
<comment type="subcellular location">
    <subcellularLocation>
        <location evidence="1">Cell membrane</location>
        <topology evidence="1">Single-pass membrane protein</topology>
    </subcellularLocation>
    <subcellularLocation>
        <location evidence="7">Cell membrane</location>
        <topology evidence="7">Single-pass type II membrane protein</topology>
    </subcellularLocation>
</comment>
<dbReference type="InterPro" id="IPR003400">
    <property type="entry name" value="ExbD"/>
</dbReference>
<dbReference type="GO" id="GO:0005886">
    <property type="term" value="C:plasma membrane"/>
    <property type="evidence" value="ECO:0007669"/>
    <property type="project" value="UniProtKB-SubCell"/>
</dbReference>
<evidence type="ECO:0000256" key="4">
    <source>
        <dbReference type="ARBA" id="ARBA00022692"/>
    </source>
</evidence>
<comment type="similarity">
    <text evidence="2 7">Belongs to the ExbD/TolR family.</text>
</comment>
<keyword evidence="5 8" id="KW-1133">Transmembrane helix</keyword>
<dbReference type="GO" id="GO:0015031">
    <property type="term" value="P:protein transport"/>
    <property type="evidence" value="ECO:0007669"/>
    <property type="project" value="UniProtKB-KW"/>
</dbReference>
<proteinExistence type="inferred from homology"/>
<keyword evidence="3" id="KW-1003">Cell membrane</keyword>
<evidence type="ECO:0000313" key="10">
    <source>
        <dbReference type="Proteomes" id="UP000217545"/>
    </source>
</evidence>
<evidence type="ECO:0000256" key="5">
    <source>
        <dbReference type="ARBA" id="ARBA00022989"/>
    </source>
</evidence>
<sequence length="130" mass="14348">MMRIRPHKARQKEPTIALINIVFLMLIFFMIAGTLAVPLDKDVTLIEAKDLEGREPPDALVVHADCRLTLRGKVLADAATYAAMLTEEERAEVRIVPDRDLPARDLVKLGNALRAAGAQNVLLVSERALP</sequence>
<keyword evidence="6 8" id="KW-0472">Membrane</keyword>
<dbReference type="Proteomes" id="UP000217545">
    <property type="component" value="Chromosome"/>
</dbReference>
<organism evidence="9 10">
    <name type="scientific">Phaeobacter gallaeciensis</name>
    <dbReference type="NCBI Taxonomy" id="60890"/>
    <lineage>
        <taxon>Bacteria</taxon>
        <taxon>Pseudomonadati</taxon>
        <taxon>Pseudomonadota</taxon>
        <taxon>Alphaproteobacteria</taxon>
        <taxon>Rhodobacterales</taxon>
        <taxon>Roseobacteraceae</taxon>
        <taxon>Phaeobacter</taxon>
    </lineage>
</organism>
<dbReference type="EMBL" id="CP010784">
    <property type="protein sequence ID" value="ATF07467.1"/>
    <property type="molecule type" value="Genomic_DNA"/>
</dbReference>
<name>A0AAC9ZC53_9RHOB</name>
<dbReference type="Pfam" id="PF02472">
    <property type="entry name" value="ExbD"/>
    <property type="match status" value="1"/>
</dbReference>
<feature type="transmembrane region" description="Helical" evidence="8">
    <location>
        <begin position="21"/>
        <end position="39"/>
    </location>
</feature>
<evidence type="ECO:0000256" key="7">
    <source>
        <dbReference type="RuleBase" id="RU003879"/>
    </source>
</evidence>
<dbReference type="GO" id="GO:0022857">
    <property type="term" value="F:transmembrane transporter activity"/>
    <property type="evidence" value="ECO:0007669"/>
    <property type="project" value="InterPro"/>
</dbReference>